<name>A0A7K1URS1_9NOCA</name>
<sequence length="150" mass="16531">MTATTTPPTVPGYVNVIVKALLRSPFHRIMSKRTMLLTFTGRKTGNRYTAVVRYFPEGDTLTCYTDSKWWKNLRGGAPVEMLIAGRTVTGLATPITDRTAVAASLGAFLTEMPGDSKYYGVRNRDDGLPDPDDIIAAAHYTTMVRIQLTN</sequence>
<dbReference type="RefSeq" id="WP_157355826.1">
    <property type="nucleotide sequence ID" value="NZ_WRPP01000001.1"/>
</dbReference>
<dbReference type="Gene3D" id="2.30.110.10">
    <property type="entry name" value="Electron Transport, Fmn-binding Protein, Chain A"/>
    <property type="match status" value="1"/>
</dbReference>
<evidence type="ECO:0000313" key="1">
    <source>
        <dbReference type="EMBL" id="MVU77017.1"/>
    </source>
</evidence>
<accession>A0A7K1URS1</accession>
<reference evidence="1 2" key="1">
    <citation type="submission" date="2019-12" db="EMBL/GenBank/DDBJ databases">
        <title>Nocardia sp. nov. ET3-3 isolated from soil.</title>
        <authorList>
            <person name="Kanchanasin P."/>
            <person name="Tanasupawat S."/>
            <person name="Yuki M."/>
            <person name="Kudo T."/>
        </authorList>
    </citation>
    <scope>NUCLEOTIDE SEQUENCE [LARGE SCALE GENOMIC DNA]</scope>
    <source>
        <strain evidence="1 2">ET3-3</strain>
    </source>
</reference>
<comment type="caution">
    <text evidence="1">The sequence shown here is derived from an EMBL/GenBank/DDBJ whole genome shotgun (WGS) entry which is preliminary data.</text>
</comment>
<dbReference type="AlphaFoldDB" id="A0A7K1URS1"/>
<evidence type="ECO:0008006" key="3">
    <source>
        <dbReference type="Google" id="ProtNLM"/>
    </source>
</evidence>
<proteinExistence type="predicted"/>
<keyword evidence="2" id="KW-1185">Reference proteome</keyword>
<gene>
    <name evidence="1" type="ORF">GPX89_07120</name>
</gene>
<evidence type="ECO:0000313" key="2">
    <source>
        <dbReference type="Proteomes" id="UP000466794"/>
    </source>
</evidence>
<dbReference type="Proteomes" id="UP000466794">
    <property type="component" value="Unassembled WGS sequence"/>
</dbReference>
<dbReference type="EMBL" id="WRPP01000001">
    <property type="protein sequence ID" value="MVU77017.1"/>
    <property type="molecule type" value="Genomic_DNA"/>
</dbReference>
<protein>
    <recommendedName>
        <fullName evidence="3">Deazaflavin-dependent oxidoreductase (Nitroreductase family)</fullName>
    </recommendedName>
</protein>
<organism evidence="1 2">
    <name type="scientific">Nocardia terrae</name>
    <dbReference type="NCBI Taxonomy" id="2675851"/>
    <lineage>
        <taxon>Bacteria</taxon>
        <taxon>Bacillati</taxon>
        <taxon>Actinomycetota</taxon>
        <taxon>Actinomycetes</taxon>
        <taxon>Mycobacteriales</taxon>
        <taxon>Nocardiaceae</taxon>
        <taxon>Nocardia</taxon>
    </lineage>
</organism>
<dbReference type="InterPro" id="IPR012349">
    <property type="entry name" value="Split_barrel_FMN-bd"/>
</dbReference>